<keyword evidence="6" id="KW-0863">Zinc-finger</keyword>
<keyword evidence="8" id="KW-0862">Zinc</keyword>
<dbReference type="EC" id="2.3.2.31" evidence="2"/>
<dbReference type="AlphaFoldDB" id="A0A4P9W8I1"/>
<accession>A0A4P9W8I1</accession>
<dbReference type="Pfam" id="PF01485">
    <property type="entry name" value="IBR"/>
    <property type="match status" value="1"/>
</dbReference>
<dbReference type="FunFam" id="3.30.40.10:FF:000019">
    <property type="entry name" value="RBR-type E3 ubiquitin transferase"/>
    <property type="match status" value="1"/>
</dbReference>
<dbReference type="InterPro" id="IPR031127">
    <property type="entry name" value="E3_UB_ligase_RBR"/>
</dbReference>
<evidence type="ECO:0000313" key="12">
    <source>
        <dbReference type="Proteomes" id="UP000269721"/>
    </source>
</evidence>
<keyword evidence="5" id="KW-0677">Repeat</keyword>
<keyword evidence="4" id="KW-0479">Metal-binding</keyword>
<dbReference type="PANTHER" id="PTHR11685">
    <property type="entry name" value="RBR FAMILY RING FINGER AND IBR DOMAIN-CONTAINING"/>
    <property type="match status" value="1"/>
</dbReference>
<sequence>MDVGVDAYPILLALDLYRELLQKPLFRRPFAFSRAPGVNQISLECQFATEHEDETLDELEVMKTEEEVEDEEEMDEVYSVGEETDEDDEDYDDSDNYEDDEAYEEVFDVHTTADIIAFQNREVSHVAGILGAVPQHAASLLHHFDWNKEKLIESYLDDPEKIAKSAGVIIDSAELPRLLVLPNFECDVCGSDNENLESLALACGHHFCQQYWKAYLGHKIEAEGESRRIRCPASGCNIVVDQKTVELVVEKAIFENNRRYEKLLVRTSIDQNPHMRWCPAPDCEHAIECRVPSTSLRTVVPTVTCCARIASASAAASLTTSHRPARSLSSGRKIRPTLWKHSPTSSQSLPPPTRKRPRSTGAGPTRGSAPRADLQSRRPADLTR</sequence>
<dbReference type="Proteomes" id="UP000269721">
    <property type="component" value="Unassembled WGS sequence"/>
</dbReference>
<dbReference type="SUPFAM" id="SSF57850">
    <property type="entry name" value="RING/U-box"/>
    <property type="match status" value="1"/>
</dbReference>
<dbReference type="EMBL" id="KZ997676">
    <property type="protein sequence ID" value="RKO87110.1"/>
    <property type="molecule type" value="Genomic_DNA"/>
</dbReference>
<keyword evidence="7" id="KW-0833">Ubl conjugation pathway</keyword>
<evidence type="ECO:0000256" key="3">
    <source>
        <dbReference type="ARBA" id="ARBA00022679"/>
    </source>
</evidence>
<evidence type="ECO:0000256" key="5">
    <source>
        <dbReference type="ARBA" id="ARBA00022737"/>
    </source>
</evidence>
<keyword evidence="12" id="KW-1185">Reference proteome</keyword>
<keyword evidence="3" id="KW-0808">Transferase</keyword>
<feature type="domain" description="RING-type" evidence="10">
    <location>
        <begin position="182"/>
        <end position="384"/>
    </location>
</feature>
<dbReference type="InterPro" id="IPR013083">
    <property type="entry name" value="Znf_RING/FYVE/PHD"/>
</dbReference>
<organism evidence="11 12">
    <name type="scientific">Blyttiomyces helicus</name>
    <dbReference type="NCBI Taxonomy" id="388810"/>
    <lineage>
        <taxon>Eukaryota</taxon>
        <taxon>Fungi</taxon>
        <taxon>Fungi incertae sedis</taxon>
        <taxon>Chytridiomycota</taxon>
        <taxon>Chytridiomycota incertae sedis</taxon>
        <taxon>Chytridiomycetes</taxon>
        <taxon>Chytridiomycetes incertae sedis</taxon>
        <taxon>Blyttiomyces</taxon>
    </lineage>
</organism>
<dbReference type="PROSITE" id="PS51873">
    <property type="entry name" value="TRIAD"/>
    <property type="match status" value="1"/>
</dbReference>
<dbReference type="Gene3D" id="3.30.40.10">
    <property type="entry name" value="Zinc/RING finger domain, C3HC4 (zinc finger)"/>
    <property type="match status" value="1"/>
</dbReference>
<evidence type="ECO:0000256" key="8">
    <source>
        <dbReference type="ARBA" id="ARBA00022833"/>
    </source>
</evidence>
<evidence type="ECO:0000256" key="1">
    <source>
        <dbReference type="ARBA" id="ARBA00001798"/>
    </source>
</evidence>
<dbReference type="OrthoDB" id="10009520at2759"/>
<proteinExistence type="predicted"/>
<comment type="catalytic activity">
    <reaction evidence="1">
        <text>[E2 ubiquitin-conjugating enzyme]-S-ubiquitinyl-L-cysteine + [acceptor protein]-L-lysine = [E2 ubiquitin-conjugating enzyme]-L-cysteine + [acceptor protein]-N(6)-ubiquitinyl-L-lysine.</text>
        <dbReference type="EC" id="2.3.2.31"/>
    </reaction>
</comment>
<evidence type="ECO:0000256" key="4">
    <source>
        <dbReference type="ARBA" id="ARBA00022723"/>
    </source>
</evidence>
<evidence type="ECO:0000313" key="11">
    <source>
        <dbReference type="EMBL" id="RKO87110.1"/>
    </source>
</evidence>
<protein>
    <recommendedName>
        <fullName evidence="2">RBR-type E3 ubiquitin transferase</fullName>
        <ecNumber evidence="2">2.3.2.31</ecNumber>
    </recommendedName>
</protein>
<dbReference type="GO" id="GO:0016567">
    <property type="term" value="P:protein ubiquitination"/>
    <property type="evidence" value="ECO:0007669"/>
    <property type="project" value="InterPro"/>
</dbReference>
<reference evidence="12" key="1">
    <citation type="journal article" date="2018" name="Nat. Microbiol.">
        <title>Leveraging single-cell genomics to expand the fungal tree of life.</title>
        <authorList>
            <person name="Ahrendt S.R."/>
            <person name="Quandt C.A."/>
            <person name="Ciobanu D."/>
            <person name="Clum A."/>
            <person name="Salamov A."/>
            <person name="Andreopoulos B."/>
            <person name="Cheng J.F."/>
            <person name="Woyke T."/>
            <person name="Pelin A."/>
            <person name="Henrissat B."/>
            <person name="Reynolds N.K."/>
            <person name="Benny G.L."/>
            <person name="Smith M.E."/>
            <person name="James T.Y."/>
            <person name="Grigoriev I.V."/>
        </authorList>
    </citation>
    <scope>NUCLEOTIDE SEQUENCE [LARGE SCALE GENOMIC DNA]</scope>
</reference>
<feature type="compositionally biased region" description="Basic and acidic residues" evidence="9">
    <location>
        <begin position="374"/>
        <end position="384"/>
    </location>
</feature>
<dbReference type="InterPro" id="IPR044066">
    <property type="entry name" value="TRIAD_supradom"/>
</dbReference>
<feature type="compositionally biased region" description="Acidic residues" evidence="9">
    <location>
        <begin position="66"/>
        <end position="96"/>
    </location>
</feature>
<feature type="region of interest" description="Disordered" evidence="9">
    <location>
        <begin position="63"/>
        <end position="96"/>
    </location>
</feature>
<evidence type="ECO:0000256" key="7">
    <source>
        <dbReference type="ARBA" id="ARBA00022786"/>
    </source>
</evidence>
<evidence type="ECO:0000256" key="9">
    <source>
        <dbReference type="SAM" id="MobiDB-lite"/>
    </source>
</evidence>
<dbReference type="InterPro" id="IPR002867">
    <property type="entry name" value="IBR_dom"/>
</dbReference>
<evidence type="ECO:0000256" key="6">
    <source>
        <dbReference type="ARBA" id="ARBA00022771"/>
    </source>
</evidence>
<dbReference type="Pfam" id="PF21235">
    <property type="entry name" value="UBA_ARI1"/>
    <property type="match status" value="1"/>
</dbReference>
<evidence type="ECO:0000259" key="10">
    <source>
        <dbReference type="PROSITE" id="PS51873"/>
    </source>
</evidence>
<name>A0A4P9W8I1_9FUNG</name>
<dbReference type="GO" id="GO:0008270">
    <property type="term" value="F:zinc ion binding"/>
    <property type="evidence" value="ECO:0007669"/>
    <property type="project" value="UniProtKB-KW"/>
</dbReference>
<feature type="region of interest" description="Disordered" evidence="9">
    <location>
        <begin position="317"/>
        <end position="384"/>
    </location>
</feature>
<gene>
    <name evidence="11" type="ORF">BDK51DRAFT_39362</name>
</gene>
<feature type="compositionally biased region" description="Polar residues" evidence="9">
    <location>
        <begin position="318"/>
        <end position="330"/>
    </location>
</feature>
<dbReference type="InterPro" id="IPR048962">
    <property type="entry name" value="ARIH1-like_UBL"/>
</dbReference>
<dbReference type="GO" id="GO:0061630">
    <property type="term" value="F:ubiquitin protein ligase activity"/>
    <property type="evidence" value="ECO:0007669"/>
    <property type="project" value="UniProtKB-EC"/>
</dbReference>
<dbReference type="SMART" id="SM00647">
    <property type="entry name" value="IBR"/>
    <property type="match status" value="1"/>
</dbReference>
<evidence type="ECO:0000256" key="2">
    <source>
        <dbReference type="ARBA" id="ARBA00012251"/>
    </source>
</evidence>